<name>A0A4Z2GNK1_9TELE</name>
<reference evidence="2 3" key="1">
    <citation type="submission" date="2019-03" db="EMBL/GenBank/DDBJ databases">
        <title>First draft genome of Liparis tanakae, snailfish: a comprehensive survey of snailfish specific genes.</title>
        <authorList>
            <person name="Kim W."/>
            <person name="Song I."/>
            <person name="Jeong J.-H."/>
            <person name="Kim D."/>
            <person name="Kim S."/>
            <person name="Ryu S."/>
            <person name="Song J.Y."/>
            <person name="Lee S.K."/>
        </authorList>
    </citation>
    <scope>NUCLEOTIDE SEQUENCE [LARGE SCALE GENOMIC DNA]</scope>
    <source>
        <tissue evidence="2">Muscle</tissue>
    </source>
</reference>
<feature type="region of interest" description="Disordered" evidence="1">
    <location>
        <begin position="185"/>
        <end position="225"/>
    </location>
</feature>
<comment type="caution">
    <text evidence="2">The sequence shown here is derived from an EMBL/GenBank/DDBJ whole genome shotgun (WGS) entry which is preliminary data.</text>
</comment>
<evidence type="ECO:0000313" key="3">
    <source>
        <dbReference type="Proteomes" id="UP000314294"/>
    </source>
</evidence>
<protein>
    <submittedName>
        <fullName evidence="2">Uncharacterized protein</fullName>
    </submittedName>
</protein>
<keyword evidence="3" id="KW-1185">Reference proteome</keyword>
<accession>A0A4Z2GNK1</accession>
<evidence type="ECO:0000256" key="1">
    <source>
        <dbReference type="SAM" id="MobiDB-lite"/>
    </source>
</evidence>
<dbReference type="Proteomes" id="UP000314294">
    <property type="component" value="Unassembled WGS sequence"/>
</dbReference>
<dbReference type="AlphaFoldDB" id="A0A4Z2GNK1"/>
<proteinExistence type="predicted"/>
<evidence type="ECO:0000313" key="2">
    <source>
        <dbReference type="EMBL" id="TNN55137.1"/>
    </source>
</evidence>
<sequence>MQDQCSYPKPRMEDRPVAVNSVYLGEVCLGSTGSGVRIQQSSQVNTQSTPPCIAVEILFSERLGLKGSGQHRHYSAAGGRWAKWQGPMDQIGPGATGSPISAQHADACVRLSPSKQLALTLTHTASIIQIGGNQQWRGHIIVTLSPRRMEGRRVQFGGFDGEVVVEVGGGGTLLPLGLPAGASTAPGTAVPGCPSQRPGARGEKGAGERPLWERRGPGASPGSAQLARCSGAGQRQEVVPALLVQKGTHQADRPSVSSSSRSRMLSPGCHVHNTHICPHLLYGLSLQPEHTPASADRCQIGLVRLGVVNWDKTFVYPRDHAHIGTAGDVEIFTRRAASVLLAESEIVEAFPFLWGLNSLWDCLDSSLLAVEPDWRTERAPALEPEHSASEQIRHGQRSVQQLVSSQEILNHVHTLAVVIHLMLPVGVLEVNSGSKWKVSSGLPTSDLQHQTSAGTANQDCGQSNDFQTAHVQGVDVKVPVDDPQTVEMVQGQGQLCKDLHGIQMTSVRSSDLSHQKHLESQQH</sequence>
<dbReference type="EMBL" id="SRLO01000464">
    <property type="protein sequence ID" value="TNN55137.1"/>
    <property type="molecule type" value="Genomic_DNA"/>
</dbReference>
<feature type="compositionally biased region" description="Basic and acidic residues" evidence="1">
    <location>
        <begin position="200"/>
        <end position="216"/>
    </location>
</feature>
<organism evidence="2 3">
    <name type="scientific">Liparis tanakae</name>
    <name type="common">Tanaka's snailfish</name>
    <dbReference type="NCBI Taxonomy" id="230148"/>
    <lineage>
        <taxon>Eukaryota</taxon>
        <taxon>Metazoa</taxon>
        <taxon>Chordata</taxon>
        <taxon>Craniata</taxon>
        <taxon>Vertebrata</taxon>
        <taxon>Euteleostomi</taxon>
        <taxon>Actinopterygii</taxon>
        <taxon>Neopterygii</taxon>
        <taxon>Teleostei</taxon>
        <taxon>Neoteleostei</taxon>
        <taxon>Acanthomorphata</taxon>
        <taxon>Eupercaria</taxon>
        <taxon>Perciformes</taxon>
        <taxon>Cottioidei</taxon>
        <taxon>Cottales</taxon>
        <taxon>Liparidae</taxon>
        <taxon>Liparis</taxon>
    </lineage>
</organism>
<gene>
    <name evidence="2" type="ORF">EYF80_034661</name>
</gene>